<sequence length="241" mass="27021">MRTNQTKEVFPLFATDDVNLSNPEGNLSSGNDKDSINGKTVSAKTAIINTVLYGFPGSIAGPTIWGVVKYFEEIGKKAGQNIGTYKFMGGLFLRRSVLPMLRFYFMFLYFTYLAYFCFERPVYPVISRFVPFKPKFTANTRIIAGAILFAVFLGTMSFTNPKKAVDYFLRSGSLVFVCMFITLSAAIFLGCELKDMLQDTNPVYDERLGKYSGVLKKVYIVCNILGIVTSLSWFVLAVLLE</sequence>
<dbReference type="Proteomes" id="UP000185944">
    <property type="component" value="Unassembled WGS sequence"/>
</dbReference>
<evidence type="ECO:0000313" key="2">
    <source>
        <dbReference type="EMBL" id="OAG30956.1"/>
    </source>
</evidence>
<evidence type="ECO:0000256" key="1">
    <source>
        <dbReference type="SAM" id="Phobius"/>
    </source>
</evidence>
<dbReference type="GeneID" id="93648535"/>
<name>A0A177EGX8_9MICR</name>
<comment type="caution">
    <text evidence="2">The sequence shown here is derived from an EMBL/GenBank/DDBJ whole genome shotgun (WGS) entry which is preliminary data.</text>
</comment>
<gene>
    <name evidence="2" type="ORF">NEDG_02185</name>
</gene>
<dbReference type="RefSeq" id="XP_067544780.1">
    <property type="nucleotide sequence ID" value="XM_067689603.1"/>
</dbReference>
<evidence type="ECO:0000313" key="3">
    <source>
        <dbReference type="Proteomes" id="UP000185944"/>
    </source>
</evidence>
<keyword evidence="3" id="KW-1185">Reference proteome</keyword>
<keyword evidence="1" id="KW-0472">Membrane</keyword>
<proteinExistence type="predicted"/>
<dbReference type="EMBL" id="LTDL01000023">
    <property type="protein sequence ID" value="OAG30956.1"/>
    <property type="molecule type" value="Genomic_DNA"/>
</dbReference>
<protein>
    <submittedName>
        <fullName evidence="2">Uncharacterized protein</fullName>
    </submittedName>
</protein>
<accession>A0A177EGX8</accession>
<feature type="transmembrane region" description="Helical" evidence="1">
    <location>
        <begin position="101"/>
        <end position="118"/>
    </location>
</feature>
<organism evidence="2 3">
    <name type="scientific">Nematocida displodere</name>
    <dbReference type="NCBI Taxonomy" id="1805483"/>
    <lineage>
        <taxon>Eukaryota</taxon>
        <taxon>Fungi</taxon>
        <taxon>Fungi incertae sedis</taxon>
        <taxon>Microsporidia</taxon>
        <taxon>Nematocida</taxon>
    </lineage>
</organism>
<keyword evidence="1" id="KW-0812">Transmembrane</keyword>
<feature type="transmembrane region" description="Helical" evidence="1">
    <location>
        <begin position="138"/>
        <end position="155"/>
    </location>
</feature>
<keyword evidence="1" id="KW-1133">Transmembrane helix</keyword>
<dbReference type="AlphaFoldDB" id="A0A177EGX8"/>
<dbReference type="VEuPathDB" id="MicrosporidiaDB:NEDG_02185"/>
<feature type="transmembrane region" description="Helical" evidence="1">
    <location>
        <begin position="218"/>
        <end position="240"/>
    </location>
</feature>
<feature type="transmembrane region" description="Helical" evidence="1">
    <location>
        <begin position="167"/>
        <end position="189"/>
    </location>
</feature>
<reference evidence="2 3" key="1">
    <citation type="submission" date="2016-02" db="EMBL/GenBank/DDBJ databases">
        <title>Discovery of a natural microsporidian pathogen with a broad tissue tropism in Caenorhabditis elegans.</title>
        <authorList>
            <person name="Luallen R.J."/>
            <person name="Reinke A.W."/>
            <person name="Tong L."/>
            <person name="Botts M.R."/>
            <person name="Felix M.-A."/>
            <person name="Troemel E.R."/>
        </authorList>
    </citation>
    <scope>NUCLEOTIDE SEQUENCE [LARGE SCALE GENOMIC DNA]</scope>
    <source>
        <strain evidence="2 3">JUm2807</strain>
    </source>
</reference>